<dbReference type="EMBL" id="RQHW01000081">
    <property type="protein sequence ID" value="TGN16943.1"/>
    <property type="molecule type" value="Genomic_DNA"/>
</dbReference>
<dbReference type="RefSeq" id="WP_135762144.1">
    <property type="nucleotide sequence ID" value="NZ_RQHW01000081.1"/>
</dbReference>
<name>A0A4R9LVL0_9LEPT</name>
<keyword evidence="2" id="KW-1185">Reference proteome</keyword>
<proteinExistence type="predicted"/>
<sequence>MTEDTCSIDFRIGDQYTGKCIEKDGILLPGVLGTYRTKDKKEFLVSANEDGIFKLSVNTKDVTKYPYFIKVEEGYVLKRIECQKGNCINGEGTAELSIEDERIEVKGVFTGSFNGLWPLNGKVQHPIEKSLTAFEVQNGAFSYTIAYENYLAKRRVEREEQERKQRAEREEKEKKFCYNLAEKTPSIAFPRNINDIGRACSNLWGWGTQDHRICVGWWENCVKYF</sequence>
<reference evidence="1" key="1">
    <citation type="journal article" date="2019" name="PLoS Negl. Trop. Dis.">
        <title>Revisiting the worldwide diversity of Leptospira species in the environment.</title>
        <authorList>
            <person name="Vincent A.T."/>
            <person name="Schiettekatte O."/>
            <person name="Bourhy P."/>
            <person name="Veyrier F.J."/>
            <person name="Picardeau M."/>
        </authorList>
    </citation>
    <scope>NUCLEOTIDE SEQUENCE [LARGE SCALE GENOMIC DNA]</scope>
    <source>
        <strain evidence="1">201300427</strain>
    </source>
</reference>
<evidence type="ECO:0000313" key="1">
    <source>
        <dbReference type="EMBL" id="TGN16943.1"/>
    </source>
</evidence>
<gene>
    <name evidence="1" type="ORF">EHS15_18815</name>
</gene>
<protein>
    <submittedName>
        <fullName evidence="1">Uncharacterized protein</fullName>
    </submittedName>
</protein>
<dbReference type="AlphaFoldDB" id="A0A4R9LVL0"/>
<evidence type="ECO:0000313" key="2">
    <source>
        <dbReference type="Proteomes" id="UP000298058"/>
    </source>
</evidence>
<organism evidence="1 2">
    <name type="scientific">Leptospira idonii</name>
    <dbReference type="NCBI Taxonomy" id="1193500"/>
    <lineage>
        <taxon>Bacteria</taxon>
        <taxon>Pseudomonadati</taxon>
        <taxon>Spirochaetota</taxon>
        <taxon>Spirochaetia</taxon>
        <taxon>Leptospirales</taxon>
        <taxon>Leptospiraceae</taxon>
        <taxon>Leptospira</taxon>
    </lineage>
</organism>
<dbReference type="Proteomes" id="UP000298058">
    <property type="component" value="Unassembled WGS sequence"/>
</dbReference>
<comment type="caution">
    <text evidence="1">The sequence shown here is derived from an EMBL/GenBank/DDBJ whole genome shotgun (WGS) entry which is preliminary data.</text>
</comment>
<accession>A0A4R9LVL0</accession>